<evidence type="ECO:0000313" key="6">
    <source>
        <dbReference type="Proteomes" id="UP000825729"/>
    </source>
</evidence>
<protein>
    <recommendedName>
        <fullName evidence="4">BEACH domain-containing protein</fullName>
    </recommendedName>
</protein>
<accession>A0AAV7FHW0</accession>
<dbReference type="InterPro" id="IPR019775">
    <property type="entry name" value="WD40_repeat_CS"/>
</dbReference>
<keyword evidence="6" id="KW-1185">Reference proteome</keyword>
<comment type="caution">
    <text evidence="5">The sequence shown here is derived from an EMBL/GenBank/DDBJ whole genome shotgun (WGS) entry which is preliminary data.</text>
</comment>
<name>A0AAV7FHW0_ARIFI</name>
<dbReference type="PROSITE" id="PS00678">
    <property type="entry name" value="WD_REPEATS_1"/>
    <property type="match status" value="1"/>
</dbReference>
<dbReference type="PROSITE" id="PS50197">
    <property type="entry name" value="BEACH"/>
    <property type="match status" value="1"/>
</dbReference>
<dbReference type="PROSITE" id="PS50082">
    <property type="entry name" value="WD_REPEATS_2"/>
    <property type="match status" value="1"/>
</dbReference>
<dbReference type="Proteomes" id="UP000825729">
    <property type="component" value="Unassembled WGS sequence"/>
</dbReference>
<dbReference type="Pfam" id="PF00400">
    <property type="entry name" value="WD40"/>
    <property type="match status" value="2"/>
</dbReference>
<dbReference type="InterPro" id="IPR036322">
    <property type="entry name" value="WD40_repeat_dom_sf"/>
</dbReference>
<dbReference type="SUPFAM" id="SSF50978">
    <property type="entry name" value="WD40 repeat-like"/>
    <property type="match status" value="1"/>
</dbReference>
<dbReference type="Pfam" id="PF02138">
    <property type="entry name" value="Beach"/>
    <property type="match status" value="1"/>
</dbReference>
<evidence type="ECO:0000256" key="1">
    <source>
        <dbReference type="ARBA" id="ARBA00022574"/>
    </source>
</evidence>
<dbReference type="Gene3D" id="1.10.1540.10">
    <property type="entry name" value="BEACH domain"/>
    <property type="match status" value="1"/>
</dbReference>
<dbReference type="Gene3D" id="2.130.10.10">
    <property type="entry name" value="YVTN repeat-like/Quinoprotein amine dehydrogenase"/>
    <property type="match status" value="2"/>
</dbReference>
<feature type="repeat" description="WD" evidence="3">
    <location>
        <begin position="1556"/>
        <end position="1583"/>
    </location>
</feature>
<dbReference type="InterPro" id="IPR011009">
    <property type="entry name" value="Kinase-like_dom_sf"/>
</dbReference>
<dbReference type="EMBL" id="JAINDJ010000002">
    <property type="protein sequence ID" value="KAG9459916.1"/>
    <property type="molecule type" value="Genomic_DNA"/>
</dbReference>
<dbReference type="PANTHER" id="PTHR46866">
    <property type="entry name" value="GH12955P"/>
    <property type="match status" value="1"/>
</dbReference>
<dbReference type="SUPFAM" id="SSF56112">
    <property type="entry name" value="Protein kinase-like (PK-like)"/>
    <property type="match status" value="2"/>
</dbReference>
<evidence type="ECO:0000256" key="2">
    <source>
        <dbReference type="ARBA" id="ARBA00022737"/>
    </source>
</evidence>
<dbReference type="SUPFAM" id="SSF48371">
    <property type="entry name" value="ARM repeat"/>
    <property type="match status" value="1"/>
</dbReference>
<keyword evidence="2" id="KW-0677">Repeat</keyword>
<feature type="domain" description="BEACH" evidence="4">
    <location>
        <begin position="351"/>
        <end position="629"/>
    </location>
</feature>
<organism evidence="5 6">
    <name type="scientific">Aristolochia fimbriata</name>
    <name type="common">White veined hardy Dutchman's pipe vine</name>
    <dbReference type="NCBI Taxonomy" id="158543"/>
    <lineage>
        <taxon>Eukaryota</taxon>
        <taxon>Viridiplantae</taxon>
        <taxon>Streptophyta</taxon>
        <taxon>Embryophyta</taxon>
        <taxon>Tracheophyta</taxon>
        <taxon>Spermatophyta</taxon>
        <taxon>Magnoliopsida</taxon>
        <taxon>Magnoliidae</taxon>
        <taxon>Piperales</taxon>
        <taxon>Aristolochiaceae</taxon>
        <taxon>Aristolochia</taxon>
    </lineage>
</organism>
<dbReference type="Gene3D" id="1.10.510.10">
    <property type="entry name" value="Transferase(Phosphotransferase) domain 1"/>
    <property type="match status" value="2"/>
</dbReference>
<dbReference type="SMART" id="SM01026">
    <property type="entry name" value="Beach"/>
    <property type="match status" value="1"/>
</dbReference>
<proteinExistence type="predicted"/>
<dbReference type="SUPFAM" id="SSF81837">
    <property type="entry name" value="BEACH domain"/>
    <property type="match status" value="1"/>
</dbReference>
<dbReference type="InterPro" id="IPR016024">
    <property type="entry name" value="ARM-type_fold"/>
</dbReference>
<dbReference type="InterPro" id="IPR000409">
    <property type="entry name" value="BEACH_dom"/>
</dbReference>
<dbReference type="SMART" id="SM00320">
    <property type="entry name" value="WD40"/>
    <property type="match status" value="4"/>
</dbReference>
<gene>
    <name evidence="5" type="ORF">H6P81_004424</name>
</gene>
<dbReference type="InterPro" id="IPR001680">
    <property type="entry name" value="WD40_rpt"/>
</dbReference>
<dbReference type="InterPro" id="IPR015943">
    <property type="entry name" value="WD40/YVTN_repeat-like_dom_sf"/>
</dbReference>
<dbReference type="PANTHER" id="PTHR46866:SF1">
    <property type="entry name" value="GH12955P"/>
    <property type="match status" value="1"/>
</dbReference>
<keyword evidence="1 3" id="KW-0853">WD repeat</keyword>
<dbReference type="CDD" id="cd06071">
    <property type="entry name" value="Beach"/>
    <property type="match status" value="1"/>
</dbReference>
<evidence type="ECO:0000256" key="3">
    <source>
        <dbReference type="PROSITE-ProRule" id="PRU00221"/>
    </source>
</evidence>
<evidence type="ECO:0000313" key="5">
    <source>
        <dbReference type="EMBL" id="KAG9459916.1"/>
    </source>
</evidence>
<sequence length="1671" mass="185760">MERRICFGCLQKLIQEDFSERLVFRYGISDSATPFGSRAVVQVDLSGTNKAVCEEVSPQLILFAVAKFEDKCLSKYIDGYLDEKDSEGGKIHEKEKASLLDMGQHFEDGEVSSAYSENVCHYSMGSSGNNVAEESSGSFCLKHRCRLLCSRTITALAPIAYVGTGTFAVISDLVLNFMSGALEDHLVSSINLLVEGKPTCRDGTNFLSLLGMPKFSDKYIPGCVRHPNLEPVIGMLKAKEYNYLLYPKNPYTLENILLYSPKVLNSYRRIEFLIYQILSALAYIHGLGVSHGTISPATVMLTDSCWALLTLFSKPHANTKLCTPNKNQLLAAPILNCCMDTCASHNIYADLKLSTTLDWRSAFRRWWKCELSNYEYLLVLNRLAGRRWGDHTFHTVMPWVIDFSARPDENTDVGWRDLRKSKWRLAKGDEQLDFTYSTSEIPHHVSDECLSELAVCSYKARRLPLNVLRSAVRSVYEPNEYPSNMQRLYQWTPDECIPEFYCDPQVFVSLHSGMNDLAVPPWATSPAEFISMHQAALESSRVSREIHNWIDITFGYKMSGKAAVAAKNVMLPTSDHMMPKSVGRRQLFTQPHPMRQCHTQDLYNFSKKHVRGSNIQPVAIINDASGSNRVGHEEIALLKTSELEKLETATSFSEYGRDLDPLYAFHPEVSVEDNSLLKQQEKEHIGGSESLEPPNADLATLLEYFENDDNASVGFQELLLWKQRSSVLPSSEDAAADIFSIGCILAELYLKRPLFNPISLAAYKESGILPALVQELPPQAQLLVEACIEREWRRRPSAKSLLESPYFSPKIRSAYVFLAPLQLLGSSGSRLHYTSKLAGAGALRSMGQFAAELCAPYCLSLITMTLSETEAESALYLLMEFLKCLKFQAITTLILPVLQKILQATDYSHLKVLLLQNSFVREIWRQLGKQTYLEKIHPWVIANLYSSPHKNSATAASVLLIGSCEELGIPVTVHQTILPLIQCFGKGLCSDGIDCLVRIGGLFGEIFMVQQLLPLLRNVFLSCIDVLSLDKPEPLQSWSALALTDALVTLDGLILILPSEVILKELIQDQICLHVKVLMLTNLDVPMLQVAATAILSVCQRIGSELTALYVLPQLKELFDELAFSQESNTETGSSGRIIRAPKSITAEGTQFQSRMDLVLLLYPSFASLLGIEKLRQGCATWLLLEQYLQRFHNWKWDHTGEMSRPGADYMSNHRPLLTKLPTSEYNPAKLLLNGVGWSVPQTQGTRGGKSSVSQKQFVDLEQNPVIKHATGKAPERHEPWFWFHSPATSWDGPDFLSRAGNLKDEPPWKIKATVLNSVRAHPGSLRTLVVGNDECTVFTGGAGPSFRGTVQKWELSRMDCLFGYYGHEEVVNDICILSSTGRVASCDGTIHVWNGDTGKLISSYSEPSSNSSHSPLVASKVHADQSSVLNPGALSGSILSPPFSGGLYTCMHYIEFQDKLVAGIGNGSLRFIDVAEERQLHLWKSDPLDYNFSSIVSAVCSCGSEKPKKEGGIASSSWIAVGLSSGHCRLLDARSGNVIAFWRAHDGYITKLAAPEGHLLISSSLDRTLRVWDLRGDYPSQSIVFKGHSDSVSGFSVWGQDIISVSRNKIGLCSLSRSMDEDVQQMLSPHKLYSADRGARNLSILSSISILPFSRLFLVGTEDGYLKVCC</sequence>
<reference evidence="5 6" key="1">
    <citation type="submission" date="2021-07" db="EMBL/GenBank/DDBJ databases">
        <title>The Aristolochia fimbriata genome: insights into angiosperm evolution, floral development and chemical biosynthesis.</title>
        <authorList>
            <person name="Jiao Y."/>
        </authorList>
    </citation>
    <scope>NUCLEOTIDE SEQUENCE [LARGE SCALE GENOMIC DNA]</scope>
    <source>
        <strain evidence="5">IBCAS-2021</strain>
        <tissue evidence="5">Leaf</tissue>
    </source>
</reference>
<dbReference type="InterPro" id="IPR036372">
    <property type="entry name" value="BEACH_dom_sf"/>
</dbReference>
<evidence type="ECO:0000259" key="4">
    <source>
        <dbReference type="PROSITE" id="PS50197"/>
    </source>
</evidence>